<dbReference type="Proteomes" id="UP000735302">
    <property type="component" value="Unassembled WGS sequence"/>
</dbReference>
<name>A0AAV3ZLJ4_9GAST</name>
<keyword evidence="1" id="KW-0695">RNA-directed DNA polymerase</keyword>
<organism evidence="1 2">
    <name type="scientific">Plakobranchus ocellatus</name>
    <dbReference type="NCBI Taxonomy" id="259542"/>
    <lineage>
        <taxon>Eukaryota</taxon>
        <taxon>Metazoa</taxon>
        <taxon>Spiralia</taxon>
        <taxon>Lophotrochozoa</taxon>
        <taxon>Mollusca</taxon>
        <taxon>Gastropoda</taxon>
        <taxon>Heterobranchia</taxon>
        <taxon>Euthyneura</taxon>
        <taxon>Panpulmonata</taxon>
        <taxon>Sacoglossa</taxon>
        <taxon>Placobranchoidea</taxon>
        <taxon>Plakobranchidae</taxon>
        <taxon>Plakobranchus</taxon>
    </lineage>
</organism>
<dbReference type="PANTHER" id="PTHR35270">
    <property type="entry name" value="FUSELESS, ISOFORM A"/>
    <property type="match status" value="1"/>
</dbReference>
<protein>
    <submittedName>
        <fullName evidence="1">Reverse transcriptase-like protein</fullName>
    </submittedName>
</protein>
<dbReference type="GO" id="GO:0003964">
    <property type="term" value="F:RNA-directed DNA polymerase activity"/>
    <property type="evidence" value="ECO:0007669"/>
    <property type="project" value="UniProtKB-KW"/>
</dbReference>
<evidence type="ECO:0000313" key="1">
    <source>
        <dbReference type="EMBL" id="GFN94748.1"/>
    </source>
</evidence>
<reference evidence="1 2" key="1">
    <citation type="journal article" date="2021" name="Elife">
        <title>Chloroplast acquisition without the gene transfer in kleptoplastic sea slugs, Plakobranchus ocellatus.</title>
        <authorList>
            <person name="Maeda T."/>
            <person name="Takahashi S."/>
            <person name="Yoshida T."/>
            <person name="Shimamura S."/>
            <person name="Takaki Y."/>
            <person name="Nagai Y."/>
            <person name="Toyoda A."/>
            <person name="Suzuki Y."/>
            <person name="Arimoto A."/>
            <person name="Ishii H."/>
            <person name="Satoh N."/>
            <person name="Nishiyama T."/>
            <person name="Hasebe M."/>
            <person name="Maruyama T."/>
            <person name="Minagawa J."/>
            <person name="Obokata J."/>
            <person name="Shigenobu S."/>
        </authorList>
    </citation>
    <scope>NUCLEOTIDE SEQUENCE [LARGE SCALE GENOMIC DNA]</scope>
</reference>
<evidence type="ECO:0000313" key="2">
    <source>
        <dbReference type="Proteomes" id="UP000735302"/>
    </source>
</evidence>
<accession>A0AAV3ZLJ4</accession>
<dbReference type="EMBL" id="BLXT01002468">
    <property type="protein sequence ID" value="GFN94748.1"/>
    <property type="molecule type" value="Genomic_DNA"/>
</dbReference>
<keyword evidence="2" id="KW-1185">Reference proteome</keyword>
<dbReference type="Pfam" id="PF15993">
    <property type="entry name" value="Fuseless"/>
    <property type="match status" value="1"/>
</dbReference>
<sequence length="141" mass="16142">MQFDSLLHLHYFNSFVTAYIQGKVSQLSAYLDNVYWLLKLILEDCVYLVQSIICITHWRGFWILLDEYDPYRPESLWVCHVASYLLLTASMAAQNLVVKGVSKDGALPHGEGIQLNVSYVSGLSQWCALKLQVDLNLAYHK</sequence>
<comment type="caution">
    <text evidence="1">The sequence shown here is derived from an EMBL/GenBank/DDBJ whole genome shotgun (WGS) entry which is preliminary data.</text>
</comment>
<proteinExistence type="predicted"/>
<dbReference type="PANTHER" id="PTHR35270:SF2">
    <property type="entry name" value="FUSELESS, ISOFORM A"/>
    <property type="match status" value="1"/>
</dbReference>
<dbReference type="InterPro" id="IPR032751">
    <property type="entry name" value="Fuseless"/>
</dbReference>
<gene>
    <name evidence="1" type="ORF">PoB_002125400</name>
</gene>
<keyword evidence="1" id="KW-0548">Nucleotidyltransferase</keyword>
<dbReference type="AlphaFoldDB" id="A0AAV3ZLJ4"/>
<keyword evidence="1" id="KW-0808">Transferase</keyword>